<comment type="similarity">
    <text evidence="1">Belongs to the LysR transcriptional regulatory family.</text>
</comment>
<dbReference type="SUPFAM" id="SSF46785">
    <property type="entry name" value="Winged helix' DNA-binding domain"/>
    <property type="match status" value="1"/>
</dbReference>
<evidence type="ECO:0000256" key="1">
    <source>
        <dbReference type="ARBA" id="ARBA00009437"/>
    </source>
</evidence>
<evidence type="ECO:0000259" key="5">
    <source>
        <dbReference type="PROSITE" id="PS50931"/>
    </source>
</evidence>
<keyword evidence="2" id="KW-0805">Transcription regulation</keyword>
<name>A0ABT2UI24_9BACL</name>
<dbReference type="PRINTS" id="PR00039">
    <property type="entry name" value="HTHLYSR"/>
</dbReference>
<keyword evidence="3" id="KW-0238">DNA-binding</keyword>
<dbReference type="PROSITE" id="PS50931">
    <property type="entry name" value="HTH_LYSR"/>
    <property type="match status" value="1"/>
</dbReference>
<dbReference type="PANTHER" id="PTHR30419">
    <property type="entry name" value="HTH-TYPE TRANSCRIPTIONAL REGULATOR YBHD"/>
    <property type="match status" value="1"/>
</dbReference>
<gene>
    <name evidence="6" type="ORF">OB236_19510</name>
</gene>
<reference evidence="6 7" key="1">
    <citation type="submission" date="2022-09" db="EMBL/GenBank/DDBJ databases">
        <authorList>
            <person name="Han X.L."/>
            <person name="Wang Q."/>
            <person name="Lu T."/>
        </authorList>
    </citation>
    <scope>NUCLEOTIDE SEQUENCE [LARGE SCALE GENOMIC DNA]</scope>
    <source>
        <strain evidence="6 7">WQ 127069</strain>
    </source>
</reference>
<dbReference type="Pfam" id="PF03466">
    <property type="entry name" value="LysR_substrate"/>
    <property type="match status" value="1"/>
</dbReference>
<dbReference type="Pfam" id="PF00126">
    <property type="entry name" value="HTH_1"/>
    <property type="match status" value="1"/>
</dbReference>
<dbReference type="InterPro" id="IPR000847">
    <property type="entry name" value="LysR_HTH_N"/>
</dbReference>
<keyword evidence="4" id="KW-0804">Transcription</keyword>
<evidence type="ECO:0000313" key="6">
    <source>
        <dbReference type="EMBL" id="MCU6794296.1"/>
    </source>
</evidence>
<organism evidence="6 7">
    <name type="scientific">Paenibacillus baimaensis</name>
    <dbReference type="NCBI Taxonomy" id="2982185"/>
    <lineage>
        <taxon>Bacteria</taxon>
        <taxon>Bacillati</taxon>
        <taxon>Bacillota</taxon>
        <taxon>Bacilli</taxon>
        <taxon>Bacillales</taxon>
        <taxon>Paenibacillaceae</taxon>
        <taxon>Paenibacillus</taxon>
    </lineage>
</organism>
<dbReference type="Gene3D" id="3.40.190.290">
    <property type="match status" value="1"/>
</dbReference>
<dbReference type="Gene3D" id="1.10.10.10">
    <property type="entry name" value="Winged helix-like DNA-binding domain superfamily/Winged helix DNA-binding domain"/>
    <property type="match status" value="1"/>
</dbReference>
<accession>A0ABT2UI24</accession>
<dbReference type="InterPro" id="IPR036390">
    <property type="entry name" value="WH_DNA-bd_sf"/>
</dbReference>
<sequence>MEIRMIRTFQMIVKLGSFQKAAEALQYSQPTVTMHIKKLEEELEVELLVRAKTIKMTEAGRIFYERADKMLKEYEYLCDAITDFRHGEAGLVRIGGSEPWVSEFMPTLLPEFVKLYPKVQISIMSGTSNKLSEMLANDLIDFAVCTEPEANLQIQFKPLLKEPMALLIPQTHHLSNKKEITVKELKNEKFLMTMGNCPIRIKVESIISEKIDELHKSIEVANISSLKYYVQANLGIALAPIVAIYPEIPGTLLKPIVDLQEAFQIGILRRRYDPPQGTAVVRFMEEVEQFLISRHKVAHSSMIYRMA</sequence>
<feature type="domain" description="HTH lysR-type" evidence="5">
    <location>
        <begin position="1"/>
        <end position="57"/>
    </location>
</feature>
<dbReference type="PANTHER" id="PTHR30419:SF25">
    <property type="entry name" value="HTH-TYPE TRANSCRIPTIONAL REGULATOR YTLI"/>
    <property type="match status" value="1"/>
</dbReference>
<dbReference type="InterPro" id="IPR036388">
    <property type="entry name" value="WH-like_DNA-bd_sf"/>
</dbReference>
<dbReference type="SUPFAM" id="SSF53850">
    <property type="entry name" value="Periplasmic binding protein-like II"/>
    <property type="match status" value="1"/>
</dbReference>
<evidence type="ECO:0000256" key="2">
    <source>
        <dbReference type="ARBA" id="ARBA00023015"/>
    </source>
</evidence>
<dbReference type="CDD" id="cd05466">
    <property type="entry name" value="PBP2_LTTR_substrate"/>
    <property type="match status" value="1"/>
</dbReference>
<dbReference type="RefSeq" id="WP_262685468.1">
    <property type="nucleotide sequence ID" value="NZ_JAOQIO010000084.1"/>
</dbReference>
<evidence type="ECO:0000256" key="3">
    <source>
        <dbReference type="ARBA" id="ARBA00023125"/>
    </source>
</evidence>
<dbReference type="EMBL" id="JAOQIO010000084">
    <property type="protein sequence ID" value="MCU6794296.1"/>
    <property type="molecule type" value="Genomic_DNA"/>
</dbReference>
<keyword evidence="7" id="KW-1185">Reference proteome</keyword>
<evidence type="ECO:0000256" key="4">
    <source>
        <dbReference type="ARBA" id="ARBA00023163"/>
    </source>
</evidence>
<proteinExistence type="inferred from homology"/>
<protein>
    <submittedName>
        <fullName evidence="6">LysR family transcriptional regulator</fullName>
    </submittedName>
</protein>
<dbReference type="InterPro" id="IPR050950">
    <property type="entry name" value="HTH-type_LysR_regulators"/>
</dbReference>
<dbReference type="InterPro" id="IPR005119">
    <property type="entry name" value="LysR_subst-bd"/>
</dbReference>
<dbReference type="Proteomes" id="UP001652445">
    <property type="component" value="Unassembled WGS sequence"/>
</dbReference>
<evidence type="ECO:0000313" key="7">
    <source>
        <dbReference type="Proteomes" id="UP001652445"/>
    </source>
</evidence>
<comment type="caution">
    <text evidence="6">The sequence shown here is derived from an EMBL/GenBank/DDBJ whole genome shotgun (WGS) entry which is preliminary data.</text>
</comment>